<protein>
    <submittedName>
        <fullName evidence="1">Unannotated protein</fullName>
    </submittedName>
</protein>
<name>A0A6J7DJJ6_9ZZZZ</name>
<organism evidence="1">
    <name type="scientific">freshwater metagenome</name>
    <dbReference type="NCBI Taxonomy" id="449393"/>
    <lineage>
        <taxon>unclassified sequences</taxon>
        <taxon>metagenomes</taxon>
        <taxon>ecological metagenomes</taxon>
    </lineage>
</organism>
<proteinExistence type="predicted"/>
<dbReference type="EMBL" id="CAFBLM010000030">
    <property type="protein sequence ID" value="CAB4870716.1"/>
    <property type="molecule type" value="Genomic_DNA"/>
</dbReference>
<gene>
    <name evidence="1" type="ORF">UFOPK3401_00790</name>
</gene>
<reference evidence="1" key="1">
    <citation type="submission" date="2020-05" db="EMBL/GenBank/DDBJ databases">
        <authorList>
            <person name="Chiriac C."/>
            <person name="Salcher M."/>
            <person name="Ghai R."/>
            <person name="Kavagutti S V."/>
        </authorList>
    </citation>
    <scope>NUCLEOTIDE SEQUENCE</scope>
</reference>
<dbReference type="SUPFAM" id="SSF158997">
    <property type="entry name" value="Trm112p-like"/>
    <property type="match status" value="1"/>
</dbReference>
<dbReference type="AlphaFoldDB" id="A0A6J7DJJ6"/>
<evidence type="ECO:0000313" key="1">
    <source>
        <dbReference type="EMBL" id="CAB4870716.1"/>
    </source>
</evidence>
<accession>A0A6J7DJJ6</accession>
<dbReference type="Gene3D" id="2.20.25.10">
    <property type="match status" value="1"/>
</dbReference>
<dbReference type="InterPro" id="IPR005651">
    <property type="entry name" value="Trm112-like"/>
</dbReference>
<dbReference type="Pfam" id="PF03966">
    <property type="entry name" value="Trm112p"/>
    <property type="match status" value="1"/>
</dbReference>
<sequence>MQIDPSLFDVLACPACHAAFNTPAGDATSLVCSSCSASFPIVDGIPVLLNDQAQERS</sequence>